<protein>
    <submittedName>
        <fullName evidence="1">DUF3558 family protein</fullName>
    </submittedName>
</protein>
<proteinExistence type="predicted"/>
<sequence length="172" mass="18245">MRKRVATLVAVATMLAGCGGGVEGSPVAAERWDPCSITPEAIEAAGLDPSYRNEGWGEGLSVPEWARCEYMPPGPRPAYALTAMSSIDHTIGEARAKSANREGRDLVVGGRDAYMYKTEFGPAIRDCNIALDVPPGVVVFTVLYQEDDGADACEIGLEHVHDLESAVPAAPK</sequence>
<name>A0ABZ2PN76_9NOCA</name>
<gene>
    <name evidence="1" type="ORF">WDS16_03745</name>
</gene>
<evidence type="ECO:0000313" key="1">
    <source>
        <dbReference type="EMBL" id="WXG69680.1"/>
    </source>
</evidence>
<organism evidence="1 2">
    <name type="scientific">Rhodococcus sovatensis</name>
    <dbReference type="NCBI Taxonomy" id="1805840"/>
    <lineage>
        <taxon>Bacteria</taxon>
        <taxon>Bacillati</taxon>
        <taxon>Actinomycetota</taxon>
        <taxon>Actinomycetes</taxon>
        <taxon>Mycobacteriales</taxon>
        <taxon>Nocardiaceae</taxon>
        <taxon>Rhodococcus</taxon>
    </lineage>
</organism>
<evidence type="ECO:0000313" key="2">
    <source>
        <dbReference type="Proteomes" id="UP001432000"/>
    </source>
</evidence>
<dbReference type="Pfam" id="PF12079">
    <property type="entry name" value="DUF3558"/>
    <property type="match status" value="1"/>
</dbReference>
<reference evidence="1 2" key="1">
    <citation type="submission" date="2024-03" db="EMBL/GenBank/DDBJ databases">
        <title>Natural products discovery in diverse microorganisms through a two-stage MS feature dereplication strategy.</title>
        <authorList>
            <person name="Zhang R."/>
        </authorList>
    </citation>
    <scope>NUCLEOTIDE SEQUENCE [LARGE SCALE GENOMIC DNA]</scope>
    <source>
        <strain evidence="1 2">18930</strain>
    </source>
</reference>
<dbReference type="EMBL" id="CP147846">
    <property type="protein sequence ID" value="WXG69680.1"/>
    <property type="molecule type" value="Genomic_DNA"/>
</dbReference>
<dbReference type="RefSeq" id="WP_338890605.1">
    <property type="nucleotide sequence ID" value="NZ_CP147846.1"/>
</dbReference>
<dbReference type="PROSITE" id="PS51257">
    <property type="entry name" value="PROKAR_LIPOPROTEIN"/>
    <property type="match status" value="1"/>
</dbReference>
<dbReference type="InterPro" id="IPR024520">
    <property type="entry name" value="DUF3558"/>
</dbReference>
<dbReference type="Proteomes" id="UP001432000">
    <property type="component" value="Chromosome"/>
</dbReference>
<accession>A0ABZ2PN76</accession>
<keyword evidence="2" id="KW-1185">Reference proteome</keyword>